<dbReference type="PANTHER" id="PTHR33908:SF3">
    <property type="entry name" value="UNDECAPRENYL PHOSPHATE-ALPHA-4-AMINO-4-DEOXY-L-ARABINOSE ARABINOSYL TRANSFERASE"/>
    <property type="match status" value="1"/>
</dbReference>
<gene>
    <name evidence="10" type="ORF">IFO67_17265</name>
</gene>
<feature type="transmembrane region" description="Helical" evidence="8">
    <location>
        <begin position="380"/>
        <end position="400"/>
    </location>
</feature>
<feature type="transmembrane region" description="Helical" evidence="8">
    <location>
        <begin position="226"/>
        <end position="244"/>
    </location>
</feature>
<feature type="transmembrane region" description="Helical" evidence="8">
    <location>
        <begin position="326"/>
        <end position="343"/>
    </location>
</feature>
<keyword evidence="4" id="KW-0808">Transferase</keyword>
<comment type="subcellular location">
    <subcellularLocation>
        <location evidence="1">Cell membrane</location>
        <topology evidence="1">Multi-pass membrane protein</topology>
    </subcellularLocation>
</comment>
<keyword evidence="5 8" id="KW-0812">Transmembrane</keyword>
<name>A0ABR9BE79_9RHOO</name>
<evidence type="ECO:0000313" key="10">
    <source>
        <dbReference type="EMBL" id="MBD8504644.1"/>
    </source>
</evidence>
<feature type="transmembrane region" description="Helical" evidence="8">
    <location>
        <begin position="27"/>
        <end position="45"/>
    </location>
</feature>
<evidence type="ECO:0000256" key="2">
    <source>
        <dbReference type="ARBA" id="ARBA00022475"/>
    </source>
</evidence>
<evidence type="ECO:0000313" key="11">
    <source>
        <dbReference type="Proteomes" id="UP000603602"/>
    </source>
</evidence>
<dbReference type="RefSeq" id="WP_187719372.1">
    <property type="nucleotide sequence ID" value="NZ_JACTAH010000002.1"/>
</dbReference>
<accession>A0ABR9BE79</accession>
<sequence length="502" mass="54781">MPEAALSPERSLQAPAASHGTRIAGSLLWLAGLVMALRLLTMALLPMSDTTEPRYAETARLMAESGDWITPWFEPGVPFWGKPPLSFWAQAGAIDLFGLHDFTVRLPSWLAMLGILWLSWQLARRQGGERLGQLTVLILASMALPFVSAGAVLTDPFLTLGTTLSLVALALSMEPGAPAGWRWAFFAGLAIGLLAKGPLAVVLVGLPVLAWGLWQRHWRDLWRALPWWRGSLLTALIVVPWYVAAELKTPGFLDYFLVGEHLRRFIDPGWAGDLYGSAHDEPRGTIWLFLLWASLPWGPVGAVLLGRSLLTPSRRAALRRSLGDSALRLLIPAAFAPALFFSLSGNILWTYVLPGLPFLAILVARGLLPALAHPPKPWTLPGAAMAVPLTVTLIGLHFVAHPEQLRSAAPLVDALEALPDGDAASLYWLGDLPFSARYYSRGGARSIASDELAALTDGDHAIFLALRERDLEGLQTRYGPRLEQHYRDARHVLIRLAPTANN</sequence>
<dbReference type="Proteomes" id="UP000603602">
    <property type="component" value="Unassembled WGS sequence"/>
</dbReference>
<evidence type="ECO:0000256" key="1">
    <source>
        <dbReference type="ARBA" id="ARBA00004651"/>
    </source>
</evidence>
<feature type="transmembrane region" description="Helical" evidence="8">
    <location>
        <begin position="183"/>
        <end position="214"/>
    </location>
</feature>
<evidence type="ECO:0000256" key="6">
    <source>
        <dbReference type="ARBA" id="ARBA00022989"/>
    </source>
</evidence>
<keyword evidence="3" id="KW-0328">Glycosyltransferase</keyword>
<feature type="transmembrane region" description="Helical" evidence="8">
    <location>
        <begin position="286"/>
        <end position="305"/>
    </location>
</feature>
<evidence type="ECO:0000256" key="5">
    <source>
        <dbReference type="ARBA" id="ARBA00022692"/>
    </source>
</evidence>
<keyword evidence="6 8" id="KW-1133">Transmembrane helix</keyword>
<proteinExistence type="predicted"/>
<keyword evidence="2" id="KW-1003">Cell membrane</keyword>
<keyword evidence="11" id="KW-1185">Reference proteome</keyword>
<keyword evidence="7 8" id="KW-0472">Membrane</keyword>
<feature type="transmembrane region" description="Helical" evidence="8">
    <location>
        <begin position="106"/>
        <end position="123"/>
    </location>
</feature>
<organism evidence="10 11">
    <name type="scientific">Thauera sedimentorum</name>
    <dbReference type="NCBI Taxonomy" id="2767595"/>
    <lineage>
        <taxon>Bacteria</taxon>
        <taxon>Pseudomonadati</taxon>
        <taxon>Pseudomonadota</taxon>
        <taxon>Betaproteobacteria</taxon>
        <taxon>Rhodocyclales</taxon>
        <taxon>Zoogloeaceae</taxon>
        <taxon>Thauera</taxon>
    </lineage>
</organism>
<evidence type="ECO:0000256" key="8">
    <source>
        <dbReference type="SAM" id="Phobius"/>
    </source>
</evidence>
<evidence type="ECO:0000256" key="3">
    <source>
        <dbReference type="ARBA" id="ARBA00022676"/>
    </source>
</evidence>
<protein>
    <submittedName>
        <fullName evidence="10">Glycosyltransferase family 39 protein</fullName>
    </submittedName>
</protein>
<reference evidence="11" key="1">
    <citation type="submission" date="2023-07" db="EMBL/GenBank/DDBJ databases">
        <title>Thauera sp. CAU 1555 isolated from sand of Yaerae Beach.</title>
        <authorList>
            <person name="Kim W."/>
        </authorList>
    </citation>
    <scope>NUCLEOTIDE SEQUENCE [LARGE SCALE GENOMIC DNA]</scope>
    <source>
        <strain evidence="11">CAU 1555</strain>
    </source>
</reference>
<evidence type="ECO:0000259" key="9">
    <source>
        <dbReference type="Pfam" id="PF02366"/>
    </source>
</evidence>
<comment type="caution">
    <text evidence="10">The sequence shown here is derived from an EMBL/GenBank/DDBJ whole genome shotgun (WGS) entry which is preliminary data.</text>
</comment>
<feature type="domain" description="ArnT-like N-terminal" evidence="9">
    <location>
        <begin position="47"/>
        <end position="256"/>
    </location>
</feature>
<dbReference type="EMBL" id="JACYTO010000002">
    <property type="protein sequence ID" value="MBD8504644.1"/>
    <property type="molecule type" value="Genomic_DNA"/>
</dbReference>
<dbReference type="InterPro" id="IPR050297">
    <property type="entry name" value="LipidA_mod_glycosyltrf_83"/>
</dbReference>
<dbReference type="Pfam" id="PF02366">
    <property type="entry name" value="PMT"/>
    <property type="match status" value="1"/>
</dbReference>
<evidence type="ECO:0000256" key="7">
    <source>
        <dbReference type="ARBA" id="ARBA00023136"/>
    </source>
</evidence>
<dbReference type="PANTHER" id="PTHR33908">
    <property type="entry name" value="MANNOSYLTRANSFERASE YKCB-RELATED"/>
    <property type="match status" value="1"/>
</dbReference>
<feature type="transmembrane region" description="Helical" evidence="8">
    <location>
        <begin position="135"/>
        <end position="154"/>
    </location>
</feature>
<dbReference type="InterPro" id="IPR003342">
    <property type="entry name" value="ArnT-like_N"/>
</dbReference>
<evidence type="ECO:0000256" key="4">
    <source>
        <dbReference type="ARBA" id="ARBA00022679"/>
    </source>
</evidence>